<feature type="domain" description="Helicase C-terminal" evidence="9">
    <location>
        <begin position="243"/>
        <end position="431"/>
    </location>
</feature>
<dbReference type="InterPro" id="IPR011545">
    <property type="entry name" value="DEAD/DEAH_box_helicase_dom"/>
</dbReference>
<dbReference type="InterPro" id="IPR004589">
    <property type="entry name" value="DNA_helicase_ATP-dep_RecQ"/>
</dbReference>
<evidence type="ECO:0000313" key="11">
    <source>
        <dbReference type="Proteomes" id="UP001610334"/>
    </source>
</evidence>
<dbReference type="InterPro" id="IPR027417">
    <property type="entry name" value="P-loop_NTPase"/>
</dbReference>
<dbReference type="InterPro" id="IPR014001">
    <property type="entry name" value="Helicase_ATP-bd"/>
</dbReference>
<dbReference type="Gene3D" id="3.40.50.300">
    <property type="entry name" value="P-loop containing nucleotide triphosphate hydrolases"/>
    <property type="match status" value="2"/>
</dbReference>
<evidence type="ECO:0000313" key="10">
    <source>
        <dbReference type="EMBL" id="KAL2809958.1"/>
    </source>
</evidence>
<organism evidence="10 11">
    <name type="scientific">Aspergillus granulosus</name>
    <dbReference type="NCBI Taxonomy" id="176169"/>
    <lineage>
        <taxon>Eukaryota</taxon>
        <taxon>Fungi</taxon>
        <taxon>Dikarya</taxon>
        <taxon>Ascomycota</taxon>
        <taxon>Pezizomycotina</taxon>
        <taxon>Eurotiomycetes</taxon>
        <taxon>Eurotiomycetidae</taxon>
        <taxon>Eurotiales</taxon>
        <taxon>Aspergillaceae</taxon>
        <taxon>Aspergillus</taxon>
        <taxon>Aspergillus subgen. Nidulantes</taxon>
    </lineage>
</organism>
<dbReference type="PROSITE" id="PS51194">
    <property type="entry name" value="HELICASE_CTER"/>
    <property type="match status" value="1"/>
</dbReference>
<keyword evidence="5" id="KW-0067">ATP-binding</keyword>
<dbReference type="GO" id="GO:0016787">
    <property type="term" value="F:hydrolase activity"/>
    <property type="evidence" value="ECO:0007669"/>
    <property type="project" value="UniProtKB-KW"/>
</dbReference>
<dbReference type="EC" id="5.6.2.4" evidence="7"/>
<evidence type="ECO:0000256" key="5">
    <source>
        <dbReference type="ARBA" id="ARBA00022840"/>
    </source>
</evidence>
<proteinExistence type="inferred from homology"/>
<dbReference type="InterPro" id="IPR001650">
    <property type="entry name" value="Helicase_C-like"/>
</dbReference>
<dbReference type="PANTHER" id="PTHR13710">
    <property type="entry name" value="DNA HELICASE RECQ FAMILY MEMBER"/>
    <property type="match status" value="1"/>
</dbReference>
<keyword evidence="11" id="KW-1185">Reference proteome</keyword>
<comment type="similarity">
    <text evidence="1">Belongs to the helicase family. RecQ subfamily.</text>
</comment>
<dbReference type="NCBIfam" id="TIGR00614">
    <property type="entry name" value="recQ_fam"/>
    <property type="match status" value="1"/>
</dbReference>
<evidence type="ECO:0000256" key="1">
    <source>
        <dbReference type="ARBA" id="ARBA00005446"/>
    </source>
</evidence>
<evidence type="ECO:0000256" key="3">
    <source>
        <dbReference type="ARBA" id="ARBA00022801"/>
    </source>
</evidence>
<comment type="catalytic activity">
    <reaction evidence="6">
        <text>Couples ATP hydrolysis with the unwinding of duplex DNA by translocating in the 3'-5' direction.</text>
        <dbReference type="EC" id="5.6.2.4"/>
    </reaction>
</comment>
<keyword evidence="2" id="KW-0547">Nucleotide-binding</keyword>
<accession>A0ABR4H3C7</accession>
<dbReference type="SMART" id="SM00487">
    <property type="entry name" value="DEXDc"/>
    <property type="match status" value="1"/>
</dbReference>
<reference evidence="10 11" key="1">
    <citation type="submission" date="2024-07" db="EMBL/GenBank/DDBJ databases">
        <title>Section-level genome sequencing and comparative genomics of Aspergillus sections Usti and Cavernicolus.</title>
        <authorList>
            <consortium name="Lawrence Berkeley National Laboratory"/>
            <person name="Nybo J.L."/>
            <person name="Vesth T.C."/>
            <person name="Theobald S."/>
            <person name="Frisvad J.C."/>
            <person name="Larsen T.O."/>
            <person name="Kjaerboelling I."/>
            <person name="Rothschild-Mancinelli K."/>
            <person name="Lyhne E.K."/>
            <person name="Kogle M.E."/>
            <person name="Barry K."/>
            <person name="Clum A."/>
            <person name="Na H."/>
            <person name="Ledsgaard L."/>
            <person name="Lin J."/>
            <person name="Lipzen A."/>
            <person name="Kuo A."/>
            <person name="Riley R."/>
            <person name="Mondo S."/>
            <person name="Labutti K."/>
            <person name="Haridas S."/>
            <person name="Pangalinan J."/>
            <person name="Salamov A.A."/>
            <person name="Simmons B.A."/>
            <person name="Magnuson J.K."/>
            <person name="Chen J."/>
            <person name="Drula E."/>
            <person name="Henrissat B."/>
            <person name="Wiebenga A."/>
            <person name="Lubbers R.J."/>
            <person name="Gomes A.C."/>
            <person name="Makela M.R."/>
            <person name="Stajich J."/>
            <person name="Grigoriev I.V."/>
            <person name="Mortensen U.H."/>
            <person name="De Vries R.P."/>
            <person name="Baker S.E."/>
            <person name="Andersen M.R."/>
        </authorList>
    </citation>
    <scope>NUCLEOTIDE SEQUENCE [LARGE SCALE GENOMIC DNA]</scope>
    <source>
        <strain evidence="10 11">CBS 588.65</strain>
    </source>
</reference>
<dbReference type="SUPFAM" id="SSF52540">
    <property type="entry name" value="P-loop containing nucleoside triphosphate hydrolases"/>
    <property type="match status" value="1"/>
</dbReference>
<feature type="domain" description="Helicase ATP-binding" evidence="8">
    <location>
        <begin position="33"/>
        <end position="209"/>
    </location>
</feature>
<evidence type="ECO:0000256" key="4">
    <source>
        <dbReference type="ARBA" id="ARBA00022806"/>
    </source>
</evidence>
<evidence type="ECO:0000256" key="6">
    <source>
        <dbReference type="ARBA" id="ARBA00034617"/>
    </source>
</evidence>
<sequence>MDISLPHRKVDLDFYLHRIFQKKSFRPLQRDVITAAIEGYDVFLQASTSFGKSLCFQLPAMTTHGVTIVVCPLLSLMTDQVNALQALGLPVTMINSNTPSEERRMILDDLLCGHPRTRLLYVTPELCQTDTFRRNLKIIHRQRELVRIAIDEAHCISEWGHNFRPAYKDLAWFRTHLTDPPVPISALTATATPQVREDIIKILGLNSSQLKIFSTPSTRPNIHYEIRFMQHFAPDPAEPEVFQINDLLSWLHSIQARREARFDAAAASRLPPISGIVYVSTRIASKRLAEALSSRDSRIRAVAYHAGLSPADRERIQNEWIVPQKQQQQQRSTDGDPSSGPLNFYIIVATAAFGMGIDNPEVRFVVHWSPPRTFEGFVQESGRAGRDGRAAVSIVYYNPQERERILEWLRRDIELVNNRTGGRNKGLQNRNKIDCLRNLYARKQSFEKVVQYCETTTECRHKMIRDFFGDSELEKMGSQVPAETKNDANIKVEIVDDGENAFGGVPLTSPCDWACDFCKEGPKALAERKQKMAPESGLALFTEDTGSSWLEVMFLSINRMFPMDQLSPELRHFV</sequence>
<dbReference type="Pfam" id="PF00270">
    <property type="entry name" value="DEAD"/>
    <property type="match status" value="1"/>
</dbReference>
<comment type="caution">
    <text evidence="10">The sequence shown here is derived from an EMBL/GenBank/DDBJ whole genome shotgun (WGS) entry which is preliminary data.</text>
</comment>
<dbReference type="EMBL" id="JBFXLT010000079">
    <property type="protein sequence ID" value="KAL2809958.1"/>
    <property type="molecule type" value="Genomic_DNA"/>
</dbReference>
<dbReference type="PROSITE" id="PS51192">
    <property type="entry name" value="HELICASE_ATP_BIND_1"/>
    <property type="match status" value="1"/>
</dbReference>
<dbReference type="Pfam" id="PF00271">
    <property type="entry name" value="Helicase_C"/>
    <property type="match status" value="1"/>
</dbReference>
<evidence type="ECO:0000259" key="9">
    <source>
        <dbReference type="PROSITE" id="PS51194"/>
    </source>
</evidence>
<keyword evidence="3 10" id="KW-0378">Hydrolase</keyword>
<dbReference type="CDD" id="cd17920">
    <property type="entry name" value="DEXHc_RecQ"/>
    <property type="match status" value="1"/>
</dbReference>
<protein>
    <recommendedName>
        <fullName evidence="7">DNA 3'-5' helicase</fullName>
        <ecNumber evidence="7">5.6.2.4</ecNumber>
    </recommendedName>
</protein>
<evidence type="ECO:0000259" key="8">
    <source>
        <dbReference type="PROSITE" id="PS51192"/>
    </source>
</evidence>
<dbReference type="SMART" id="SM00490">
    <property type="entry name" value="HELICc"/>
    <property type="match status" value="1"/>
</dbReference>
<dbReference type="PANTHER" id="PTHR13710:SF152">
    <property type="entry name" value="ATP-DEPENDENT DNA HELICASE Q5"/>
    <property type="match status" value="1"/>
</dbReference>
<name>A0ABR4H3C7_9EURO</name>
<gene>
    <name evidence="10" type="ORF">BJX63DRAFT_332577</name>
</gene>
<keyword evidence="4" id="KW-0347">Helicase</keyword>
<dbReference type="Proteomes" id="UP001610334">
    <property type="component" value="Unassembled WGS sequence"/>
</dbReference>
<evidence type="ECO:0000256" key="2">
    <source>
        <dbReference type="ARBA" id="ARBA00022741"/>
    </source>
</evidence>
<evidence type="ECO:0000256" key="7">
    <source>
        <dbReference type="ARBA" id="ARBA00034808"/>
    </source>
</evidence>